<dbReference type="PROSITE" id="PS51257">
    <property type="entry name" value="PROKAR_LIPOPROTEIN"/>
    <property type="match status" value="1"/>
</dbReference>
<dbReference type="AlphaFoldDB" id="A0A2K9ALU0"/>
<dbReference type="GO" id="GO:0032259">
    <property type="term" value="P:methylation"/>
    <property type="evidence" value="ECO:0007669"/>
    <property type="project" value="UniProtKB-KW"/>
</dbReference>
<dbReference type="PIRSF" id="PIRSF031679">
    <property type="entry name" value="Mtase_Alr7345_prd"/>
    <property type="match status" value="1"/>
</dbReference>
<dbReference type="EMBL" id="CP025120">
    <property type="protein sequence ID" value="AUD78602.1"/>
    <property type="molecule type" value="Genomic_DNA"/>
</dbReference>
<dbReference type="OrthoDB" id="9801692at2"/>
<proteinExistence type="predicted"/>
<dbReference type="SUPFAM" id="SSF53335">
    <property type="entry name" value="S-adenosyl-L-methionine-dependent methyltransferases"/>
    <property type="match status" value="1"/>
</dbReference>
<keyword evidence="2" id="KW-0732">Signal</keyword>
<reference evidence="3 4" key="1">
    <citation type="submission" date="2017-12" db="EMBL/GenBank/DDBJ databases">
        <title>Kangiella profundi FT102 completed genome.</title>
        <authorList>
            <person name="Xu J."/>
            <person name="Wang J."/>
            <person name="Lu Y."/>
        </authorList>
    </citation>
    <scope>NUCLEOTIDE SEQUENCE [LARGE SCALE GENOMIC DNA]</scope>
    <source>
        <strain evidence="3 4">FT102</strain>
    </source>
</reference>
<dbReference type="GO" id="GO:0008168">
    <property type="term" value="F:methyltransferase activity"/>
    <property type="evidence" value="ECO:0007669"/>
    <property type="project" value="UniProtKB-KW"/>
</dbReference>
<feature type="compositionally biased region" description="Basic and acidic residues" evidence="1">
    <location>
        <begin position="48"/>
        <end position="62"/>
    </location>
</feature>
<evidence type="ECO:0000313" key="4">
    <source>
        <dbReference type="Proteomes" id="UP000232693"/>
    </source>
</evidence>
<dbReference type="InterPro" id="IPR016980">
    <property type="entry name" value="S-AdoMet-dep_MeTrfase_Alr7345"/>
</dbReference>
<dbReference type="KEGG" id="kpd:CW740_04770"/>
<keyword evidence="3" id="KW-0489">Methyltransferase</keyword>
<protein>
    <submittedName>
        <fullName evidence="3">Methyltransferase</fullName>
    </submittedName>
</protein>
<accession>A0A2K9ALU0</accession>
<keyword evidence="4" id="KW-1185">Reference proteome</keyword>
<sequence>MKANIKAVTLAIFAALSISACNEQNEKSESQLVAVESKQGAANQETTSEAKPEATADKKETTGSKLVSIIEGDHRSEQNKARNEYRHPAETIKFFGIRPGMTVVEVSPGGGWYTEILAPWLGKEGKLYAAHFDPNSEVEYYQNSLKGFKDKLAANPELYSNVELTVFDPKSTNPIAPANSADVVVTFRNVHNWMRGGREEALNAFKLMHDAVRPGGMLGVVEHRLATRLEQDEQASSGYMHEKFVIDLAEEAGFKLLERSQINANPKDTTDHPKGVWTLPPSLRLGEENKEQYLEIGESDRMTLKFVKPAAQ</sequence>
<organism evidence="3 4">
    <name type="scientific">Kangiella profundi</name>
    <dbReference type="NCBI Taxonomy" id="1561924"/>
    <lineage>
        <taxon>Bacteria</taxon>
        <taxon>Pseudomonadati</taxon>
        <taxon>Pseudomonadota</taxon>
        <taxon>Gammaproteobacteria</taxon>
        <taxon>Kangiellales</taxon>
        <taxon>Kangiellaceae</taxon>
        <taxon>Kangiella</taxon>
    </lineage>
</organism>
<evidence type="ECO:0000256" key="1">
    <source>
        <dbReference type="SAM" id="MobiDB-lite"/>
    </source>
</evidence>
<dbReference type="InterPro" id="IPR029063">
    <property type="entry name" value="SAM-dependent_MTases_sf"/>
</dbReference>
<feature type="region of interest" description="Disordered" evidence="1">
    <location>
        <begin position="31"/>
        <end position="62"/>
    </location>
</feature>
<evidence type="ECO:0000256" key="2">
    <source>
        <dbReference type="SAM" id="SignalP"/>
    </source>
</evidence>
<feature type="chain" id="PRO_5043960632" evidence="2">
    <location>
        <begin position="21"/>
        <end position="312"/>
    </location>
</feature>
<dbReference type="Gene3D" id="3.40.50.150">
    <property type="entry name" value="Vaccinia Virus protein VP39"/>
    <property type="match status" value="1"/>
</dbReference>
<gene>
    <name evidence="3" type="ORF">CW740_04770</name>
</gene>
<name>A0A2K9ALU0_9GAMM</name>
<feature type="signal peptide" evidence="2">
    <location>
        <begin position="1"/>
        <end position="20"/>
    </location>
</feature>
<dbReference type="RefSeq" id="WP_106646465.1">
    <property type="nucleotide sequence ID" value="NZ_BMGO01000002.1"/>
</dbReference>
<evidence type="ECO:0000313" key="3">
    <source>
        <dbReference type="EMBL" id="AUD78602.1"/>
    </source>
</evidence>
<keyword evidence="3" id="KW-0808">Transferase</keyword>
<dbReference type="Proteomes" id="UP000232693">
    <property type="component" value="Chromosome"/>
</dbReference>